<reference evidence="3" key="1">
    <citation type="submission" date="2017-09" db="EMBL/GenBank/DDBJ databases">
        <title>Depth-based differentiation of microbial function through sediment-hosted aquifers and enrichment of novel symbionts in the deep terrestrial subsurface.</title>
        <authorList>
            <person name="Probst A.J."/>
            <person name="Ladd B."/>
            <person name="Jarett J.K."/>
            <person name="Geller-Mcgrath D.E."/>
            <person name="Sieber C.M.K."/>
            <person name="Emerson J.B."/>
            <person name="Anantharaman K."/>
            <person name="Thomas B.C."/>
            <person name="Malmstrom R."/>
            <person name="Stieglmeier M."/>
            <person name="Klingl A."/>
            <person name="Woyke T."/>
            <person name="Ryan C.M."/>
            <person name="Banfield J.F."/>
        </authorList>
    </citation>
    <scope>NUCLEOTIDE SEQUENCE [LARGE SCALE GENOMIC DNA]</scope>
</reference>
<dbReference type="InterPro" id="IPR043993">
    <property type="entry name" value="T4SS_pilin"/>
</dbReference>
<keyword evidence="1" id="KW-1133">Transmembrane helix</keyword>
<dbReference type="AlphaFoldDB" id="A0A2M7BPE3"/>
<gene>
    <name evidence="2" type="ORF">COS53_02685</name>
</gene>
<dbReference type="Pfam" id="PF18895">
    <property type="entry name" value="T4SS_pilin"/>
    <property type="match status" value="1"/>
</dbReference>
<dbReference type="Proteomes" id="UP000229191">
    <property type="component" value="Unassembled WGS sequence"/>
</dbReference>
<evidence type="ECO:0000313" key="2">
    <source>
        <dbReference type="EMBL" id="PIV07317.1"/>
    </source>
</evidence>
<keyword evidence="1" id="KW-0472">Membrane</keyword>
<name>A0A2M7BPE3_9BACT</name>
<feature type="transmembrane region" description="Helical" evidence="1">
    <location>
        <begin position="32"/>
        <end position="53"/>
    </location>
</feature>
<evidence type="ECO:0000313" key="3">
    <source>
        <dbReference type="Proteomes" id="UP000229191"/>
    </source>
</evidence>
<accession>A0A2M7BPE3</accession>
<evidence type="ECO:0000256" key="1">
    <source>
        <dbReference type="SAM" id="Phobius"/>
    </source>
</evidence>
<keyword evidence="1" id="KW-0812">Transmembrane</keyword>
<dbReference type="EMBL" id="PEVB01000074">
    <property type="protein sequence ID" value="PIV07317.1"/>
    <property type="molecule type" value="Genomic_DNA"/>
</dbReference>
<feature type="transmembrane region" description="Helical" evidence="1">
    <location>
        <begin position="73"/>
        <end position="98"/>
    </location>
</feature>
<protein>
    <submittedName>
        <fullName evidence="2">Uncharacterized protein</fullName>
    </submittedName>
</protein>
<comment type="caution">
    <text evidence="2">The sequence shown here is derived from an EMBL/GenBank/DDBJ whole genome shotgun (WGS) entry which is preliminary data.</text>
</comment>
<organism evidence="2 3">
    <name type="scientific">Candidatus Shapirobacteria bacterium CG03_land_8_20_14_0_80_35_14</name>
    <dbReference type="NCBI Taxonomy" id="1974878"/>
    <lineage>
        <taxon>Bacteria</taxon>
        <taxon>Candidatus Shapironibacteriota</taxon>
    </lineage>
</organism>
<sequence length="105" mass="11019">MLGILGNITNPTAYASSNGEGLFMFISNLFKFAGVIAGIVLIFRLITAGYTYLTAQGDPKKFQQAGDTITQSVMGLVVVAGAFIIAGLVARFTGINILNPTIYGP</sequence>
<proteinExistence type="predicted"/>